<name>A0A381PSA0_9ZZZZ</name>
<accession>A0A381PSA0</accession>
<dbReference type="EMBL" id="UINC01001037">
    <property type="protein sequence ID" value="SUZ68343.1"/>
    <property type="molecule type" value="Genomic_DNA"/>
</dbReference>
<feature type="compositionally biased region" description="Basic and acidic residues" evidence="1">
    <location>
        <begin position="78"/>
        <end position="88"/>
    </location>
</feature>
<proteinExistence type="predicted"/>
<organism evidence="2">
    <name type="scientific">marine metagenome</name>
    <dbReference type="NCBI Taxonomy" id="408172"/>
    <lineage>
        <taxon>unclassified sequences</taxon>
        <taxon>metagenomes</taxon>
        <taxon>ecological metagenomes</taxon>
    </lineage>
</organism>
<protein>
    <submittedName>
        <fullName evidence="2">Uncharacterized protein</fullName>
    </submittedName>
</protein>
<gene>
    <name evidence="2" type="ORF">METZ01_LOCUS21197</name>
</gene>
<reference evidence="2" key="1">
    <citation type="submission" date="2018-05" db="EMBL/GenBank/DDBJ databases">
        <authorList>
            <person name="Lanie J.A."/>
            <person name="Ng W.-L."/>
            <person name="Kazmierczak K.M."/>
            <person name="Andrzejewski T.M."/>
            <person name="Davidsen T.M."/>
            <person name="Wayne K.J."/>
            <person name="Tettelin H."/>
            <person name="Glass J.I."/>
            <person name="Rusch D."/>
            <person name="Podicherti R."/>
            <person name="Tsui H.-C.T."/>
            <person name="Winkler M.E."/>
        </authorList>
    </citation>
    <scope>NUCLEOTIDE SEQUENCE</scope>
</reference>
<feature type="region of interest" description="Disordered" evidence="1">
    <location>
        <begin position="57"/>
        <end position="103"/>
    </location>
</feature>
<evidence type="ECO:0000313" key="2">
    <source>
        <dbReference type="EMBL" id="SUZ68343.1"/>
    </source>
</evidence>
<evidence type="ECO:0000256" key="1">
    <source>
        <dbReference type="SAM" id="MobiDB-lite"/>
    </source>
</evidence>
<sequence length="222" mass="24501">MLFPRPLLVLLFMAASGWGYTEPLSVEDRALVDRARAKVGSTEHEICAYTLSSDNGQTKTRVRFDPSGGGNPWQLLEQDGKSPDRAEAEEYEAPSQASHPANVDVSGLDSEDLHVLRRDPDRVVFGFSPRDDRGDLIHKSVSGELSVRRADAVLISTLISGANFRRAVVVKMRDFRIQTMLDYDPEVGAVVMQAMDMAMDGSVALKKIEVGFHLDFGDFDCP</sequence>
<dbReference type="AlphaFoldDB" id="A0A381PSA0"/>